<proteinExistence type="predicted"/>
<feature type="transmembrane region" description="Helical" evidence="2">
    <location>
        <begin position="134"/>
        <end position="157"/>
    </location>
</feature>
<evidence type="ECO:0008006" key="5">
    <source>
        <dbReference type="Google" id="ProtNLM"/>
    </source>
</evidence>
<protein>
    <recommendedName>
        <fullName evidence="5">Holin</fullName>
    </recommendedName>
</protein>
<dbReference type="Proteomes" id="UP001524586">
    <property type="component" value="Unassembled WGS sequence"/>
</dbReference>
<keyword evidence="2" id="KW-1133">Transmembrane helix</keyword>
<name>A0ABT1U9Q9_9GAMM</name>
<sequence length="164" mass="17684">MSLNALLKDIPRSKPSSGVVSDEPTSPPNDGAIQRVWDSLTKFIPTEVLAPYAAGLSLASTQHWDPFTIYLGFIFATFGLTILFEFAKAAADKKSWPALPPLIWRAFAAAIAFAVWALSVPTNPLQSSVGGAEVAGFLAMLVSPVIYALDTIVMRLFEVSQNKQ</sequence>
<gene>
    <name evidence="3" type="ORF">NP596_18015</name>
</gene>
<feature type="transmembrane region" description="Helical" evidence="2">
    <location>
        <begin position="102"/>
        <end position="122"/>
    </location>
</feature>
<keyword evidence="2" id="KW-0472">Membrane</keyword>
<dbReference type="EMBL" id="JANIBK010000153">
    <property type="protein sequence ID" value="MCQ8130361.1"/>
    <property type="molecule type" value="Genomic_DNA"/>
</dbReference>
<keyword evidence="4" id="KW-1185">Reference proteome</keyword>
<evidence type="ECO:0000256" key="1">
    <source>
        <dbReference type="SAM" id="MobiDB-lite"/>
    </source>
</evidence>
<reference evidence="3 4" key="1">
    <citation type="submission" date="2022-07" db="EMBL/GenBank/DDBJ databases">
        <title>Methylomonas rivi sp. nov., Methylomonas rosea sp. nov., Methylomonas aureus sp. nov. and Methylomonas subterranea sp. nov., four novel methanotrophs isolated from a freshwater creek and the deep terrestrial subsurface.</title>
        <authorList>
            <person name="Abin C."/>
            <person name="Sankaranarayanan K."/>
            <person name="Garner C."/>
            <person name="Sindelar R."/>
            <person name="Kotary K."/>
            <person name="Garner R."/>
            <person name="Barclay S."/>
            <person name="Lawson P."/>
            <person name="Krumholz L."/>
        </authorList>
    </citation>
    <scope>NUCLEOTIDE SEQUENCE [LARGE SCALE GENOMIC DNA]</scope>
    <source>
        <strain evidence="3 4">WSC-6</strain>
    </source>
</reference>
<organism evidence="3 4">
    <name type="scientific">Methylomonas rivi</name>
    <dbReference type="NCBI Taxonomy" id="2952226"/>
    <lineage>
        <taxon>Bacteria</taxon>
        <taxon>Pseudomonadati</taxon>
        <taxon>Pseudomonadota</taxon>
        <taxon>Gammaproteobacteria</taxon>
        <taxon>Methylococcales</taxon>
        <taxon>Methylococcaceae</taxon>
        <taxon>Methylomonas</taxon>
    </lineage>
</organism>
<dbReference type="RefSeq" id="WP_256616788.1">
    <property type="nucleotide sequence ID" value="NZ_JANIBK010000153.1"/>
</dbReference>
<evidence type="ECO:0000313" key="3">
    <source>
        <dbReference type="EMBL" id="MCQ8130361.1"/>
    </source>
</evidence>
<evidence type="ECO:0000313" key="4">
    <source>
        <dbReference type="Proteomes" id="UP001524586"/>
    </source>
</evidence>
<comment type="caution">
    <text evidence="3">The sequence shown here is derived from an EMBL/GenBank/DDBJ whole genome shotgun (WGS) entry which is preliminary data.</text>
</comment>
<accession>A0ABT1U9Q9</accession>
<feature type="transmembrane region" description="Helical" evidence="2">
    <location>
        <begin position="67"/>
        <end position="90"/>
    </location>
</feature>
<evidence type="ECO:0000256" key="2">
    <source>
        <dbReference type="SAM" id="Phobius"/>
    </source>
</evidence>
<feature type="region of interest" description="Disordered" evidence="1">
    <location>
        <begin position="11"/>
        <end position="31"/>
    </location>
</feature>
<keyword evidence="2" id="KW-0812">Transmembrane</keyword>